<dbReference type="NCBIfam" id="TIGR04565">
    <property type="entry name" value="OMP_myx_plus"/>
    <property type="match status" value="1"/>
</dbReference>
<feature type="chain" id="PRO_5046655546" description="Outer membrane protein beta-barrel domain-containing protein" evidence="2">
    <location>
        <begin position="32"/>
        <end position="221"/>
    </location>
</feature>
<sequence>MATRHNCIFLGRAFLGLSLVASTAFSTTAFAQDQDVLEDIITPDLERREIKESDLDTEDFEIGIYAGIINIEDFGSNDVVGIRLAYHVSEDIFLETSFAETTLGETSFERLSGDIQLLSDDQRDVTYYNLSVGYNFLPGEVFLGSKIALNTNFYIIAGIGTTEFADEEQFTYNFGAGINIFPTDWLSIRLDFRDHVFEHDLFGETVTTNNLEANLGFNIYF</sequence>
<evidence type="ECO:0000313" key="5">
    <source>
        <dbReference type="Proteomes" id="UP001465153"/>
    </source>
</evidence>
<keyword evidence="5" id="KW-1185">Reference proteome</keyword>
<name>A0ABQ0A702_9GAMM</name>
<feature type="domain" description="Outer membrane protein beta-barrel" evidence="3">
    <location>
        <begin position="58"/>
        <end position="217"/>
    </location>
</feature>
<evidence type="ECO:0000259" key="3">
    <source>
        <dbReference type="Pfam" id="PF13505"/>
    </source>
</evidence>
<dbReference type="RefSeq" id="WP_233088537.1">
    <property type="nucleotide sequence ID" value="NZ_BAABWN010000003.1"/>
</dbReference>
<proteinExistence type="predicted"/>
<gene>
    <name evidence="4" type="ORF">NBRC116591_12460</name>
</gene>
<feature type="signal peptide" evidence="2">
    <location>
        <begin position="1"/>
        <end position="31"/>
    </location>
</feature>
<accession>A0ABQ0A702</accession>
<dbReference type="EMBL" id="BAABWN010000003">
    <property type="protein sequence ID" value="GAA6167436.1"/>
    <property type="molecule type" value="Genomic_DNA"/>
</dbReference>
<evidence type="ECO:0000313" key="4">
    <source>
        <dbReference type="EMBL" id="GAA6167436.1"/>
    </source>
</evidence>
<dbReference type="InterPro" id="IPR027385">
    <property type="entry name" value="Beta-barrel_OMP"/>
</dbReference>
<protein>
    <recommendedName>
        <fullName evidence="3">Outer membrane protein beta-barrel domain-containing protein</fullName>
    </recommendedName>
</protein>
<dbReference type="Gene3D" id="2.40.160.20">
    <property type="match status" value="1"/>
</dbReference>
<reference evidence="4 5" key="1">
    <citation type="submission" date="2024-04" db="EMBL/GenBank/DDBJ databases">
        <title>Draft genome sequence of Sessilibacter corallicola NBRC 116591.</title>
        <authorList>
            <person name="Miyakawa T."/>
            <person name="Kusuya Y."/>
            <person name="Miura T."/>
        </authorList>
    </citation>
    <scope>NUCLEOTIDE SEQUENCE [LARGE SCALE GENOMIC DNA]</scope>
    <source>
        <strain evidence="4 5">KU-00831-HH</strain>
    </source>
</reference>
<evidence type="ECO:0000256" key="1">
    <source>
        <dbReference type="ARBA" id="ARBA00022729"/>
    </source>
</evidence>
<evidence type="ECO:0000256" key="2">
    <source>
        <dbReference type="SAM" id="SignalP"/>
    </source>
</evidence>
<dbReference type="InterPro" id="IPR011250">
    <property type="entry name" value="OMP/PagP_B-barrel"/>
</dbReference>
<organism evidence="4 5">
    <name type="scientific">Sessilibacter corallicola</name>
    <dbReference type="NCBI Taxonomy" id="2904075"/>
    <lineage>
        <taxon>Bacteria</taxon>
        <taxon>Pseudomonadati</taxon>
        <taxon>Pseudomonadota</taxon>
        <taxon>Gammaproteobacteria</taxon>
        <taxon>Cellvibrionales</taxon>
        <taxon>Cellvibrionaceae</taxon>
        <taxon>Sessilibacter</taxon>
    </lineage>
</organism>
<dbReference type="InterPro" id="IPR030820">
    <property type="entry name" value="OMP_myx_plus_Proteobacteria"/>
</dbReference>
<dbReference type="Proteomes" id="UP001465153">
    <property type="component" value="Unassembled WGS sequence"/>
</dbReference>
<dbReference type="SUPFAM" id="SSF56925">
    <property type="entry name" value="OMPA-like"/>
    <property type="match status" value="1"/>
</dbReference>
<keyword evidence="1 2" id="KW-0732">Signal</keyword>
<dbReference type="Pfam" id="PF13505">
    <property type="entry name" value="OMP_b-brl"/>
    <property type="match status" value="1"/>
</dbReference>
<comment type="caution">
    <text evidence="4">The sequence shown here is derived from an EMBL/GenBank/DDBJ whole genome shotgun (WGS) entry which is preliminary data.</text>
</comment>